<evidence type="ECO:0000256" key="1">
    <source>
        <dbReference type="SAM" id="MobiDB-lite"/>
    </source>
</evidence>
<keyword evidence="3" id="KW-1185">Reference proteome</keyword>
<name>A0ABS4TGQ2_9PSEU</name>
<proteinExistence type="predicted"/>
<comment type="caution">
    <text evidence="2">The sequence shown here is derived from an EMBL/GenBank/DDBJ whole genome shotgun (WGS) entry which is preliminary data.</text>
</comment>
<reference evidence="2 3" key="1">
    <citation type="submission" date="2021-03" db="EMBL/GenBank/DDBJ databases">
        <title>Sequencing the genomes of 1000 actinobacteria strains.</title>
        <authorList>
            <person name="Klenk H.-P."/>
        </authorList>
    </citation>
    <scope>NUCLEOTIDE SEQUENCE [LARGE SCALE GENOMIC DNA]</scope>
    <source>
        <strain evidence="2 3">DSM 46670</strain>
    </source>
</reference>
<evidence type="ECO:0000313" key="3">
    <source>
        <dbReference type="Proteomes" id="UP001519332"/>
    </source>
</evidence>
<dbReference type="EMBL" id="JAGINW010000001">
    <property type="protein sequence ID" value="MBP2323608.1"/>
    <property type="molecule type" value="Genomic_DNA"/>
</dbReference>
<feature type="region of interest" description="Disordered" evidence="1">
    <location>
        <begin position="89"/>
        <end position="110"/>
    </location>
</feature>
<dbReference type="Proteomes" id="UP001519332">
    <property type="component" value="Unassembled WGS sequence"/>
</dbReference>
<dbReference type="RefSeq" id="WP_209640268.1">
    <property type="nucleotide sequence ID" value="NZ_JAGINW010000001.1"/>
</dbReference>
<sequence>MTALPGERMRYCGKCVSGEHNLGVDTWQTEHCRLQREGCRCDCDCPYFRVLVEEPRCLRRRTPRRWHPARRHSRAWTVRHLHRTIAPPTLTPDEYINRLPDSDPGQPSGV</sequence>
<evidence type="ECO:0000313" key="2">
    <source>
        <dbReference type="EMBL" id="MBP2323608.1"/>
    </source>
</evidence>
<accession>A0ABS4TGQ2</accession>
<gene>
    <name evidence="2" type="ORF">JOF56_003993</name>
</gene>
<protein>
    <submittedName>
        <fullName evidence="2">Uncharacterized protein</fullName>
    </submittedName>
</protein>
<organism evidence="2 3">
    <name type="scientific">Kibdelosporangium banguiense</name>
    <dbReference type="NCBI Taxonomy" id="1365924"/>
    <lineage>
        <taxon>Bacteria</taxon>
        <taxon>Bacillati</taxon>
        <taxon>Actinomycetota</taxon>
        <taxon>Actinomycetes</taxon>
        <taxon>Pseudonocardiales</taxon>
        <taxon>Pseudonocardiaceae</taxon>
        <taxon>Kibdelosporangium</taxon>
    </lineage>
</organism>